<sequence>MGCAGEARALVNIVHVTPDGEGDGSSWANAASFAAIGDLLEQLEPGGQVLLAADRGVYEIGEPVEIARGGRESREIHIRGVRSSTGEPMMAIIRGDRAGEEGPEGFKLMRGASHLKFSHFDFRDIGNGAFRAAGAISNLTIEDCGFENIYRFFENTAGNDEGHASIDGFVLRRCRGARVERGFLRIRYNSRNGMIEDCAAEGLAIDGGRIPVGCALDDRAGRITYRRVVMEGFQQRNGEDYWNGDGFSDEPGNFNIRYEVCEARGSTDGGFDCKSRDVVLIDCVAEDNKRNFRIWSDRATLTNCISRAPNFRGEGFNENASSSHLWIGGEENIEIDIANLTIEDGDATPIIEFNHDVGRVKIRGVTISSPRVNWGNDENRIRANMLIGEPRFHQNIANETP</sequence>
<dbReference type="AlphaFoldDB" id="A0A1B1AFY9"/>
<dbReference type="Proteomes" id="UP000092498">
    <property type="component" value="Chromosome"/>
</dbReference>
<evidence type="ECO:0008006" key="3">
    <source>
        <dbReference type="Google" id="ProtNLM"/>
    </source>
</evidence>
<dbReference type="SUPFAM" id="SSF51126">
    <property type="entry name" value="Pectin lyase-like"/>
    <property type="match status" value="1"/>
</dbReference>
<organism evidence="1 2">
    <name type="scientific">Candidatus Viadribacter manganicus</name>
    <dbReference type="NCBI Taxonomy" id="1759059"/>
    <lineage>
        <taxon>Bacteria</taxon>
        <taxon>Pseudomonadati</taxon>
        <taxon>Pseudomonadota</taxon>
        <taxon>Alphaproteobacteria</taxon>
        <taxon>Hyphomonadales</taxon>
        <taxon>Hyphomonadaceae</taxon>
        <taxon>Candidatus Viadribacter</taxon>
    </lineage>
</organism>
<gene>
    <name evidence="1" type="ORF">ATE48_05845</name>
</gene>
<dbReference type="Gene3D" id="2.160.20.10">
    <property type="entry name" value="Single-stranded right-handed beta-helix, Pectin lyase-like"/>
    <property type="match status" value="1"/>
</dbReference>
<keyword evidence="2" id="KW-1185">Reference proteome</keyword>
<proteinExistence type="predicted"/>
<evidence type="ECO:0000313" key="1">
    <source>
        <dbReference type="EMBL" id="ANP45473.1"/>
    </source>
</evidence>
<dbReference type="STRING" id="1759059.ATE48_05845"/>
<dbReference type="InterPro" id="IPR011050">
    <property type="entry name" value="Pectin_lyase_fold/virulence"/>
</dbReference>
<dbReference type="InterPro" id="IPR012334">
    <property type="entry name" value="Pectin_lyas_fold"/>
</dbReference>
<accession>A0A1B1AFY9</accession>
<evidence type="ECO:0000313" key="2">
    <source>
        <dbReference type="Proteomes" id="UP000092498"/>
    </source>
</evidence>
<reference evidence="1 2" key="1">
    <citation type="submission" date="2015-11" db="EMBL/GenBank/DDBJ databases">
        <title>Whole-Genome Sequence of Candidatus Oderbacter manganicum from the National Park Lower Oder Valley, Germany.</title>
        <authorList>
            <person name="Braun B."/>
            <person name="Liere K."/>
            <person name="Szewzyk U."/>
        </authorList>
    </citation>
    <scope>NUCLEOTIDE SEQUENCE [LARGE SCALE GENOMIC DNA]</scope>
    <source>
        <strain evidence="1 2">OTSz_A_272</strain>
    </source>
</reference>
<dbReference type="InParanoid" id="A0A1B1AFY9"/>
<dbReference type="EMBL" id="CP013244">
    <property type="protein sequence ID" value="ANP45473.1"/>
    <property type="molecule type" value="Genomic_DNA"/>
</dbReference>
<name>A0A1B1AFY9_9PROT</name>
<dbReference type="KEGG" id="cbot:ATE48_05845"/>
<protein>
    <recommendedName>
        <fullName evidence="3">Right handed beta helix domain-containing protein</fullName>
    </recommendedName>
</protein>